<evidence type="ECO:0000313" key="2">
    <source>
        <dbReference type="EMBL" id="CEN50107.1"/>
    </source>
</evidence>
<dbReference type="Proteomes" id="UP000039370">
    <property type="component" value="Unassembled WGS sequence"/>
</dbReference>
<feature type="transmembrane region" description="Helical" evidence="1">
    <location>
        <begin position="44"/>
        <end position="66"/>
    </location>
</feature>
<gene>
    <name evidence="2" type="ORF">CCAN11_2090007</name>
</gene>
<proteinExistence type="predicted"/>
<reference evidence="3" key="1">
    <citation type="submission" date="2015-01" db="EMBL/GenBank/DDBJ databases">
        <authorList>
            <person name="MANFREDI Pablo"/>
        </authorList>
    </citation>
    <scope>NUCLEOTIDE SEQUENCE [LARGE SCALE GENOMIC DNA]</scope>
    <source>
        <strain evidence="3">Cc11</strain>
    </source>
</reference>
<name>A0A0B7IJE1_9FLAO</name>
<keyword evidence="1" id="KW-0472">Membrane</keyword>
<keyword evidence="1" id="KW-0812">Transmembrane</keyword>
<evidence type="ECO:0000313" key="3">
    <source>
        <dbReference type="Proteomes" id="UP000039370"/>
    </source>
</evidence>
<dbReference type="AlphaFoldDB" id="A0A0B7IJE1"/>
<protein>
    <submittedName>
        <fullName evidence="2">Uncharacterized protein</fullName>
    </submittedName>
</protein>
<dbReference type="EMBL" id="CDOK01000123">
    <property type="protein sequence ID" value="CEN50107.1"/>
    <property type="molecule type" value="Genomic_DNA"/>
</dbReference>
<organism evidence="2 3">
    <name type="scientific">Capnocytophaga canimorsus</name>
    <dbReference type="NCBI Taxonomy" id="28188"/>
    <lineage>
        <taxon>Bacteria</taxon>
        <taxon>Pseudomonadati</taxon>
        <taxon>Bacteroidota</taxon>
        <taxon>Flavobacteriia</taxon>
        <taxon>Flavobacteriales</taxon>
        <taxon>Flavobacteriaceae</taxon>
        <taxon>Capnocytophaga</taxon>
    </lineage>
</organism>
<keyword evidence="1" id="KW-1133">Transmembrane helix</keyword>
<accession>A0A0B7IJE1</accession>
<sequence>MVSVMGAFFGVCLGAIIVLLQQYFNFVMISSTLAYPVEIKWFNVFAVFAHYYHFGLFGFVVGIFSYNKKND</sequence>
<evidence type="ECO:0000256" key="1">
    <source>
        <dbReference type="SAM" id="Phobius"/>
    </source>
</evidence>